<dbReference type="EMBL" id="QPJO01000003">
    <property type="protein sequence ID" value="RCW91319.1"/>
    <property type="molecule type" value="Genomic_DNA"/>
</dbReference>
<evidence type="ECO:0000313" key="3">
    <source>
        <dbReference type="EMBL" id="RCW91319.1"/>
    </source>
</evidence>
<feature type="chain" id="PRO_5017051414" description="DUF4352 domain-containing protein" evidence="2">
    <location>
        <begin position="21"/>
        <end position="221"/>
    </location>
</feature>
<gene>
    <name evidence="3" type="ORF">DFQ08_103146</name>
</gene>
<dbReference type="AlphaFoldDB" id="A0A368ZDJ0"/>
<evidence type="ECO:0000256" key="1">
    <source>
        <dbReference type="SAM" id="Coils"/>
    </source>
</evidence>
<keyword evidence="4" id="KW-1185">Reference proteome</keyword>
<name>A0A368ZDJ0_9FLAO</name>
<sequence>MKTKLLLLLIIIFSASCSSPLDRKFNENTAKQDIQELKAKMDSTDFSLMTGNMMRLKFQGETLEDMTYSEILEDGKKWKSAQEKIELEQKELAAKALRIENEKIKRLSESVLVSCFSKGFTKYSYEDYITYKFIIQNKSNKNIRAIKGSITFTNLFDEDIKSLNLVYDQPINAGAEVTYNAQTDYNQFTDSDKALRNKDLKDLKVVWKPEKIIFEDGTLLE</sequence>
<dbReference type="OrthoDB" id="1264677at2"/>
<dbReference type="RefSeq" id="WP_114309840.1">
    <property type="nucleotide sequence ID" value="NZ_QPJO01000003.1"/>
</dbReference>
<comment type="caution">
    <text evidence="3">The sequence shown here is derived from an EMBL/GenBank/DDBJ whole genome shotgun (WGS) entry which is preliminary data.</text>
</comment>
<keyword evidence="1" id="KW-0175">Coiled coil</keyword>
<reference evidence="3 4" key="1">
    <citation type="submission" date="2018-07" db="EMBL/GenBank/DDBJ databases">
        <title>Genomic Encyclopedia of Type Strains, Phase III (KMG-III): the genomes of soil and plant-associated and newly described type strains.</title>
        <authorList>
            <person name="Whitman W."/>
        </authorList>
    </citation>
    <scope>NUCLEOTIDE SEQUENCE [LARGE SCALE GENOMIC DNA]</scope>
    <source>
        <strain evidence="3 4">CECT 7958</strain>
    </source>
</reference>
<proteinExistence type="predicted"/>
<keyword evidence="2" id="KW-0732">Signal</keyword>
<protein>
    <recommendedName>
        <fullName evidence="5">DUF4352 domain-containing protein</fullName>
    </recommendedName>
</protein>
<feature type="signal peptide" evidence="2">
    <location>
        <begin position="1"/>
        <end position="20"/>
    </location>
</feature>
<accession>A0A368ZDJ0</accession>
<feature type="coiled-coil region" evidence="1">
    <location>
        <begin position="80"/>
        <end position="107"/>
    </location>
</feature>
<dbReference type="Proteomes" id="UP000253436">
    <property type="component" value="Unassembled WGS sequence"/>
</dbReference>
<dbReference type="PROSITE" id="PS51257">
    <property type="entry name" value="PROKAR_LIPOPROTEIN"/>
    <property type="match status" value="1"/>
</dbReference>
<evidence type="ECO:0008006" key="5">
    <source>
        <dbReference type="Google" id="ProtNLM"/>
    </source>
</evidence>
<evidence type="ECO:0000256" key="2">
    <source>
        <dbReference type="SAM" id="SignalP"/>
    </source>
</evidence>
<organism evidence="3 4">
    <name type="scientific">Winogradskyella arenosi</name>
    <dbReference type="NCBI Taxonomy" id="533325"/>
    <lineage>
        <taxon>Bacteria</taxon>
        <taxon>Pseudomonadati</taxon>
        <taxon>Bacteroidota</taxon>
        <taxon>Flavobacteriia</taxon>
        <taxon>Flavobacteriales</taxon>
        <taxon>Flavobacteriaceae</taxon>
        <taxon>Winogradskyella</taxon>
    </lineage>
</organism>
<evidence type="ECO:0000313" key="4">
    <source>
        <dbReference type="Proteomes" id="UP000253436"/>
    </source>
</evidence>